<protein>
    <submittedName>
        <fullName evidence="2">Uncharacterized protein</fullName>
    </submittedName>
</protein>
<proteinExistence type="predicted"/>
<dbReference type="AlphaFoldDB" id="A0A226DEP1"/>
<keyword evidence="3" id="KW-1185">Reference proteome</keyword>
<accession>A0A226DEP1</accession>
<dbReference type="EMBL" id="LNIX01000023">
    <property type="protein sequence ID" value="OXA43177.1"/>
    <property type="molecule type" value="Genomic_DNA"/>
</dbReference>
<feature type="transmembrane region" description="Helical" evidence="1">
    <location>
        <begin position="146"/>
        <end position="162"/>
    </location>
</feature>
<evidence type="ECO:0000313" key="3">
    <source>
        <dbReference type="Proteomes" id="UP000198287"/>
    </source>
</evidence>
<keyword evidence="1" id="KW-0812">Transmembrane</keyword>
<dbReference type="Proteomes" id="UP000198287">
    <property type="component" value="Unassembled WGS sequence"/>
</dbReference>
<gene>
    <name evidence="2" type="ORF">Fcan01_21971</name>
</gene>
<keyword evidence="1" id="KW-0472">Membrane</keyword>
<feature type="transmembrane region" description="Helical" evidence="1">
    <location>
        <begin position="41"/>
        <end position="62"/>
    </location>
</feature>
<sequence length="181" mass="20706">MPSYLETSPTTPQNYGRKVGKFVREINPCCGGCSIKLGAKLVVILQMLISVIFMFVGCGEIIMRSVCFYDKDDWKPLFFFAFIHAWFSGKLVLYGFLYKGAKNSNYKLVTRCWKISIWSAITNGLLVTMVTTFTVGRQFGLGEFDVIMEVLNLYSIWVVFFYKEELMRGADFMGPNSERIP</sequence>
<name>A0A226DEP1_FOLCA</name>
<feature type="transmembrane region" description="Helical" evidence="1">
    <location>
        <begin position="77"/>
        <end position="97"/>
    </location>
</feature>
<keyword evidence="1" id="KW-1133">Transmembrane helix</keyword>
<comment type="caution">
    <text evidence="2">The sequence shown here is derived from an EMBL/GenBank/DDBJ whole genome shotgun (WGS) entry which is preliminary data.</text>
</comment>
<reference evidence="2 3" key="1">
    <citation type="submission" date="2015-12" db="EMBL/GenBank/DDBJ databases">
        <title>The genome of Folsomia candida.</title>
        <authorList>
            <person name="Faddeeva A."/>
            <person name="Derks M.F."/>
            <person name="Anvar Y."/>
            <person name="Smit S."/>
            <person name="Van Straalen N."/>
            <person name="Roelofs D."/>
        </authorList>
    </citation>
    <scope>NUCLEOTIDE SEQUENCE [LARGE SCALE GENOMIC DNA]</scope>
    <source>
        <strain evidence="2 3">VU population</strain>
        <tissue evidence="2">Whole body</tissue>
    </source>
</reference>
<organism evidence="2 3">
    <name type="scientific">Folsomia candida</name>
    <name type="common">Springtail</name>
    <dbReference type="NCBI Taxonomy" id="158441"/>
    <lineage>
        <taxon>Eukaryota</taxon>
        <taxon>Metazoa</taxon>
        <taxon>Ecdysozoa</taxon>
        <taxon>Arthropoda</taxon>
        <taxon>Hexapoda</taxon>
        <taxon>Collembola</taxon>
        <taxon>Entomobryomorpha</taxon>
        <taxon>Isotomoidea</taxon>
        <taxon>Isotomidae</taxon>
        <taxon>Proisotominae</taxon>
        <taxon>Folsomia</taxon>
    </lineage>
</organism>
<evidence type="ECO:0000256" key="1">
    <source>
        <dbReference type="SAM" id="Phobius"/>
    </source>
</evidence>
<feature type="transmembrane region" description="Helical" evidence="1">
    <location>
        <begin position="117"/>
        <end position="140"/>
    </location>
</feature>
<evidence type="ECO:0000313" key="2">
    <source>
        <dbReference type="EMBL" id="OXA43177.1"/>
    </source>
</evidence>